<dbReference type="EMBL" id="CP016540">
    <property type="protein sequence ID" value="ANU28286.1"/>
    <property type="molecule type" value="Genomic_DNA"/>
</dbReference>
<name>A0A1B1S524_9BACL</name>
<feature type="domain" description="HAAS transmembrane region" evidence="2">
    <location>
        <begin position="93"/>
        <end position="197"/>
    </location>
</feature>
<dbReference type="Pfam" id="PF08006">
    <property type="entry name" value="HAAS_TM"/>
    <property type="match status" value="1"/>
</dbReference>
<protein>
    <recommendedName>
        <fullName evidence="2">HAAS transmembrane region domain-containing protein</fullName>
    </recommendedName>
</protein>
<feature type="transmembrane region" description="Helical" evidence="1">
    <location>
        <begin position="79"/>
        <end position="99"/>
    </location>
</feature>
<keyword evidence="1" id="KW-0472">Membrane</keyword>
<evidence type="ECO:0000256" key="1">
    <source>
        <dbReference type="SAM" id="Phobius"/>
    </source>
</evidence>
<dbReference type="InterPro" id="IPR012963">
    <property type="entry name" value="HAAS_TM"/>
</dbReference>
<gene>
    <name evidence="3" type="ORF">I858_014940</name>
</gene>
<evidence type="ECO:0000313" key="3">
    <source>
        <dbReference type="EMBL" id="ANU28286.1"/>
    </source>
</evidence>
<reference evidence="3" key="1">
    <citation type="submission" date="2016-10" db="EMBL/GenBank/DDBJ databases">
        <authorList>
            <person name="See-Too W.S."/>
        </authorList>
    </citation>
    <scope>NUCLEOTIDE SEQUENCE</scope>
    <source>
        <strain evidence="3">L10.15</strain>
    </source>
</reference>
<evidence type="ECO:0000313" key="4">
    <source>
        <dbReference type="Proteomes" id="UP000053354"/>
    </source>
</evidence>
<dbReference type="STRING" id="1302659.I858_014940"/>
<evidence type="ECO:0000259" key="2">
    <source>
        <dbReference type="Pfam" id="PF08006"/>
    </source>
</evidence>
<organism evidence="3 4">
    <name type="scientific">Planococcus versutus</name>
    <dbReference type="NCBI Taxonomy" id="1302659"/>
    <lineage>
        <taxon>Bacteria</taxon>
        <taxon>Bacillati</taxon>
        <taxon>Bacillota</taxon>
        <taxon>Bacilli</taxon>
        <taxon>Bacillales</taxon>
        <taxon>Caryophanaceae</taxon>
        <taxon>Planococcus</taxon>
    </lineage>
</organism>
<feature type="transmembrane region" description="Helical" evidence="1">
    <location>
        <begin position="174"/>
        <end position="197"/>
    </location>
</feature>
<dbReference type="PANTHER" id="PTHR41307:SF1">
    <property type="entry name" value="MEMBRANE PROTEIN"/>
    <property type="match status" value="1"/>
</dbReference>
<dbReference type="RefSeq" id="WP_065524645.1">
    <property type="nucleotide sequence ID" value="NZ_CP016540.2"/>
</dbReference>
<keyword evidence="1" id="KW-0812">Transmembrane</keyword>
<dbReference type="PANTHER" id="PTHR41307">
    <property type="entry name" value="MEMBRANE PROTEIN-RELATED"/>
    <property type="match status" value="1"/>
</dbReference>
<dbReference type="Proteomes" id="UP000053354">
    <property type="component" value="Chromosome"/>
</dbReference>
<dbReference type="AlphaFoldDB" id="A0A1B1S524"/>
<feature type="transmembrane region" description="Helical" evidence="1">
    <location>
        <begin position="143"/>
        <end position="162"/>
    </location>
</feature>
<keyword evidence="4" id="KW-1185">Reference proteome</keyword>
<accession>A0A1B1S524</accession>
<dbReference type="OrthoDB" id="1750748at2"/>
<feature type="transmembrane region" description="Helical" evidence="1">
    <location>
        <begin position="111"/>
        <end position="131"/>
    </location>
</feature>
<dbReference type="KEGG" id="pll:I858_014940"/>
<sequence length="199" mass="22764">MNSQLELSRKSQRFLDDLRTYLFTNRKSLSDVDEIINDLENHLYEAERNGKPIEKVVGKSPREYMKMVSGELATDNKNWFKYICLIIFGSFSFMIFPDIMSLNLSFTVLEIGSHIVISTMFILLAFSYFKYNATKDRPIANRVILQLGMVLLLSAISFSIIYLNKYIDSPIIHFGPIGSLLVAVIMGLFLIGLVIWASK</sequence>
<dbReference type="SUPFAM" id="SSF158560">
    <property type="entry name" value="BH3980-like"/>
    <property type="match status" value="1"/>
</dbReference>
<keyword evidence="1" id="KW-1133">Transmembrane helix</keyword>
<proteinExistence type="predicted"/>